<dbReference type="Proteomes" id="UP000001962">
    <property type="component" value="Chromosome"/>
</dbReference>
<dbReference type="HOGENOM" id="CLU_108696_21_0_6"/>
<dbReference type="OrthoDB" id="9810922at2"/>
<name>Q0A5F3_ALKEH</name>
<feature type="domain" description="Carrier" evidence="1">
    <location>
        <begin position="1"/>
        <end position="80"/>
    </location>
</feature>
<dbReference type="eggNOG" id="COG0236">
    <property type="taxonomic scope" value="Bacteria"/>
</dbReference>
<dbReference type="AlphaFoldDB" id="Q0A5F3"/>
<dbReference type="KEGG" id="aeh:Mlg_2594"/>
<evidence type="ECO:0000259" key="1">
    <source>
        <dbReference type="PROSITE" id="PS50075"/>
    </source>
</evidence>
<proteinExistence type="predicted"/>
<dbReference type="PROSITE" id="PS50075">
    <property type="entry name" value="CARRIER"/>
    <property type="match status" value="1"/>
</dbReference>
<keyword evidence="3" id="KW-1185">Reference proteome</keyword>
<accession>Q0A5F3</accession>
<dbReference type="SUPFAM" id="SSF47336">
    <property type="entry name" value="ACP-like"/>
    <property type="match status" value="1"/>
</dbReference>
<reference evidence="3" key="1">
    <citation type="submission" date="2006-08" db="EMBL/GenBank/DDBJ databases">
        <title>Complete sequence of Alkalilimnicola ehrilichei MLHE-1.</title>
        <authorList>
            <person name="Copeland A."/>
            <person name="Lucas S."/>
            <person name="Lapidus A."/>
            <person name="Barry K."/>
            <person name="Detter J.C."/>
            <person name="Glavina del Rio T."/>
            <person name="Hammon N."/>
            <person name="Israni S."/>
            <person name="Dalin E."/>
            <person name="Tice H."/>
            <person name="Pitluck S."/>
            <person name="Sims D."/>
            <person name="Brettin T."/>
            <person name="Bruce D."/>
            <person name="Han C."/>
            <person name="Tapia R."/>
            <person name="Gilna P."/>
            <person name="Schmutz J."/>
            <person name="Larimer F."/>
            <person name="Land M."/>
            <person name="Hauser L."/>
            <person name="Kyrpides N."/>
            <person name="Mikhailova N."/>
            <person name="Oremland R.S."/>
            <person name="Hoeft S.E."/>
            <person name="Switzer-Blum J."/>
            <person name="Kulp T."/>
            <person name="King G."/>
            <person name="Tabita R."/>
            <person name="Witte B."/>
            <person name="Santini J.M."/>
            <person name="Basu P."/>
            <person name="Hollibaugh J.T."/>
            <person name="Xie G."/>
            <person name="Stolz J.F."/>
            <person name="Richardson P."/>
        </authorList>
    </citation>
    <scope>NUCLEOTIDE SEQUENCE [LARGE SCALE GENOMIC DNA]</scope>
    <source>
        <strain evidence="3">ATCC BAA-1101 / DSM 17681 / MLHE-1</strain>
    </source>
</reference>
<sequence>MKQEDLRRTILEELARIAPDVDVAAVDDQASLRDEYDLDSVDALNLLTALHKRLGVDIPEADYGRLHSLQDLLDYLGPRLG</sequence>
<gene>
    <name evidence="2" type="ordered locus">Mlg_2594</name>
</gene>
<dbReference type="InterPro" id="IPR036736">
    <property type="entry name" value="ACP-like_sf"/>
</dbReference>
<evidence type="ECO:0000313" key="2">
    <source>
        <dbReference type="EMBL" id="ABI57934.1"/>
    </source>
</evidence>
<organism evidence="2 3">
    <name type="scientific">Alkalilimnicola ehrlichii (strain ATCC BAA-1101 / DSM 17681 / MLHE-1)</name>
    <dbReference type="NCBI Taxonomy" id="187272"/>
    <lineage>
        <taxon>Bacteria</taxon>
        <taxon>Pseudomonadati</taxon>
        <taxon>Pseudomonadota</taxon>
        <taxon>Gammaproteobacteria</taxon>
        <taxon>Chromatiales</taxon>
        <taxon>Ectothiorhodospiraceae</taxon>
        <taxon>Alkalilimnicola</taxon>
    </lineage>
</organism>
<protein>
    <submittedName>
        <fullName evidence="2">Phosphopantetheine-binding protein</fullName>
    </submittedName>
</protein>
<dbReference type="InterPro" id="IPR009081">
    <property type="entry name" value="PP-bd_ACP"/>
</dbReference>
<dbReference type="Gene3D" id="1.10.1200.10">
    <property type="entry name" value="ACP-like"/>
    <property type="match status" value="1"/>
</dbReference>
<dbReference type="Pfam" id="PF00550">
    <property type="entry name" value="PP-binding"/>
    <property type="match status" value="1"/>
</dbReference>
<dbReference type="EMBL" id="CP000453">
    <property type="protein sequence ID" value="ABI57934.1"/>
    <property type="molecule type" value="Genomic_DNA"/>
</dbReference>
<evidence type="ECO:0000313" key="3">
    <source>
        <dbReference type="Proteomes" id="UP000001962"/>
    </source>
</evidence>
<dbReference type="RefSeq" id="WP_011630327.1">
    <property type="nucleotide sequence ID" value="NC_008340.1"/>
</dbReference>